<dbReference type="Gene3D" id="3.40.640.10">
    <property type="entry name" value="Type I PLP-dependent aspartate aminotransferase-like (Major domain)"/>
    <property type="match status" value="1"/>
</dbReference>
<sequence length="562" mass="63287">MESEVEPARFYLVQPFLMAEPRIPFPHNIHHMSKSADKQSLSKSFKDDRLTKSVAFTLYIAARSLQQSQWDGFKQLLLHFDVNQRGEIMAEYRTKWIGAKSDSLLVHFIRPEGWSLEPSHKSFYPEDQPSLTPYTPINSFYFALPTRMVNIDFFAAQRWIDTESQLAKYDLSSSCAAPVSIEELSSLAEGEQDRNPPLPASILTMPLGYGEAYQGSKRLRTTIANLYSIKIPTPLPVDNVLITPGASLANLVVFHALCSLGDHVIVQYPTYQQLYSLPKSIGVEVTLWKSKEKDKWQLDLEELKDLIKPNTKMIVLTNPANPTGAIIPRSQLQAIVEIAKEHSIIVFSDEIFRPLFHSITPVDPEFPPSALSLGYENVLVSGSLSKCYSLPGIRVGWLASRNSDYIASCLNYRSYSTISMSHLDEAVASFALDGKCIHSLLQRNMGLAKQNIASVESFIEQHRWACDWVRPVAGTIGFIKFSKMGKPVDDVEFCRRLQDKKGVLLVPGSYGFGNREDFKGYIRIGYAMKPEIMEAGLEALREFMEEEFENVPLAGTNKLALR</sequence>
<dbReference type="InterPro" id="IPR015422">
    <property type="entry name" value="PyrdxlP-dep_Trfase_small"/>
</dbReference>
<accession>A0A0J7B8T1</accession>
<dbReference type="GO" id="GO:0030170">
    <property type="term" value="F:pyridoxal phosphate binding"/>
    <property type="evidence" value="ECO:0007669"/>
    <property type="project" value="InterPro"/>
</dbReference>
<dbReference type="CDD" id="cd00609">
    <property type="entry name" value="AAT_like"/>
    <property type="match status" value="1"/>
</dbReference>
<organism evidence="4 5">
    <name type="scientific">Coccidioides immitis RMSCC 2394</name>
    <dbReference type="NCBI Taxonomy" id="404692"/>
    <lineage>
        <taxon>Eukaryota</taxon>
        <taxon>Fungi</taxon>
        <taxon>Dikarya</taxon>
        <taxon>Ascomycota</taxon>
        <taxon>Pezizomycotina</taxon>
        <taxon>Eurotiomycetes</taxon>
        <taxon>Eurotiomycetidae</taxon>
        <taxon>Onygenales</taxon>
        <taxon>Onygenaceae</taxon>
        <taxon>Coccidioides</taxon>
    </lineage>
</organism>
<dbReference type="GO" id="GO:0003824">
    <property type="term" value="F:catalytic activity"/>
    <property type="evidence" value="ECO:0007669"/>
    <property type="project" value="InterPro"/>
</dbReference>
<feature type="domain" description="Aminotransferase class I/classII large" evidence="3">
    <location>
        <begin position="213"/>
        <end position="540"/>
    </location>
</feature>
<dbReference type="EMBL" id="DS028096">
    <property type="protein sequence ID" value="KMP06392.1"/>
    <property type="molecule type" value="Genomic_DNA"/>
</dbReference>
<evidence type="ECO:0000313" key="5">
    <source>
        <dbReference type="Proteomes" id="UP000054565"/>
    </source>
</evidence>
<keyword evidence="2" id="KW-0663">Pyridoxal phosphate</keyword>
<protein>
    <submittedName>
        <fullName evidence="4">Transaminase</fullName>
    </submittedName>
</protein>
<evidence type="ECO:0000313" key="4">
    <source>
        <dbReference type="EMBL" id="KMP06392.1"/>
    </source>
</evidence>
<dbReference type="InterPro" id="IPR004839">
    <property type="entry name" value="Aminotransferase_I/II_large"/>
</dbReference>
<name>A0A0J7B8T1_COCIT</name>
<proteinExistence type="inferred from homology"/>
<evidence type="ECO:0000256" key="1">
    <source>
        <dbReference type="ARBA" id="ARBA00007441"/>
    </source>
</evidence>
<reference evidence="5" key="1">
    <citation type="journal article" date="2010" name="Genome Res.">
        <title>Population genomic sequencing of Coccidioides fungi reveals recent hybridization and transposon control.</title>
        <authorList>
            <person name="Neafsey D.E."/>
            <person name="Barker B.M."/>
            <person name="Sharpton T.J."/>
            <person name="Stajich J.E."/>
            <person name="Park D.J."/>
            <person name="Whiston E."/>
            <person name="Hung C.-Y."/>
            <person name="McMahan C."/>
            <person name="White J."/>
            <person name="Sykes S."/>
            <person name="Heiman D."/>
            <person name="Young S."/>
            <person name="Zeng Q."/>
            <person name="Abouelleil A."/>
            <person name="Aftuck L."/>
            <person name="Bessette D."/>
            <person name="Brown A."/>
            <person name="FitzGerald M."/>
            <person name="Lui A."/>
            <person name="Macdonald J.P."/>
            <person name="Priest M."/>
            <person name="Orbach M.J."/>
            <person name="Galgiani J.N."/>
            <person name="Kirkland T.N."/>
            <person name="Cole G.T."/>
            <person name="Birren B.W."/>
            <person name="Henn M.R."/>
            <person name="Taylor J.W."/>
            <person name="Rounsley S.D."/>
        </authorList>
    </citation>
    <scope>NUCLEOTIDE SEQUENCE [LARGE SCALE GENOMIC DNA]</scope>
    <source>
        <strain evidence="5">RMSCC 2394</strain>
    </source>
</reference>
<dbReference type="AlphaFoldDB" id="A0A0J7B8T1"/>
<dbReference type="SUPFAM" id="SSF53383">
    <property type="entry name" value="PLP-dependent transferases"/>
    <property type="match status" value="1"/>
</dbReference>
<dbReference type="PANTHER" id="PTHR43510">
    <property type="entry name" value="AMINOTRANSFERASE FUNCTION, HYPOTHETICAL (EUROFUNG)"/>
    <property type="match status" value="1"/>
</dbReference>
<dbReference type="InterPro" id="IPR015421">
    <property type="entry name" value="PyrdxlP-dep_Trfase_major"/>
</dbReference>
<dbReference type="OrthoDB" id="7042322at2759"/>
<dbReference type="PROSITE" id="PS00105">
    <property type="entry name" value="AA_TRANSFER_CLASS_1"/>
    <property type="match status" value="1"/>
</dbReference>
<dbReference type="PANTHER" id="PTHR43510:SF1">
    <property type="entry name" value="AMINOTRANSFERASE FUNCTION, HYPOTHETICAL (EUROFUNG)"/>
    <property type="match status" value="1"/>
</dbReference>
<evidence type="ECO:0000256" key="2">
    <source>
        <dbReference type="ARBA" id="ARBA00022898"/>
    </source>
</evidence>
<dbReference type="InterPro" id="IPR015424">
    <property type="entry name" value="PyrdxlP-dep_Trfase"/>
</dbReference>
<gene>
    <name evidence="4" type="ORF">CIRG_06073</name>
</gene>
<dbReference type="STRING" id="404692.A0A0J7B8T1"/>
<dbReference type="InterPro" id="IPR004838">
    <property type="entry name" value="NHTrfase_class1_PyrdxlP-BS"/>
</dbReference>
<dbReference type="Gene3D" id="3.90.1150.10">
    <property type="entry name" value="Aspartate Aminotransferase, domain 1"/>
    <property type="match status" value="1"/>
</dbReference>
<dbReference type="Pfam" id="PF00155">
    <property type="entry name" value="Aminotran_1_2"/>
    <property type="match status" value="1"/>
</dbReference>
<evidence type="ECO:0000259" key="3">
    <source>
        <dbReference type="Pfam" id="PF00155"/>
    </source>
</evidence>
<dbReference type="Proteomes" id="UP000054565">
    <property type="component" value="Unassembled WGS sequence"/>
</dbReference>
<comment type="similarity">
    <text evidence="1">Belongs to the class-I pyridoxal-phosphate-dependent aminotransferase family.</text>
</comment>